<dbReference type="EMBL" id="FAOP01000005">
    <property type="protein sequence ID" value="CUU06053.1"/>
    <property type="molecule type" value="Genomic_DNA"/>
</dbReference>
<dbReference type="AlphaFoldDB" id="A0A0P1LRD3"/>
<keyword evidence="1" id="KW-0472">Membrane</keyword>
<feature type="transmembrane region" description="Helical" evidence="1">
    <location>
        <begin position="12"/>
        <end position="32"/>
    </location>
</feature>
<proteinExistence type="predicted"/>
<feature type="transmembrane region" description="Helical" evidence="1">
    <location>
        <begin position="86"/>
        <end position="105"/>
    </location>
</feature>
<dbReference type="STRING" id="1633631.GCA_001442925_01414"/>
<dbReference type="RefSeq" id="WP_075427406.1">
    <property type="nucleotide sequence ID" value="NZ_CZVJ01000015.1"/>
</dbReference>
<dbReference type="Pfam" id="PF09990">
    <property type="entry name" value="DUF2231"/>
    <property type="match status" value="1"/>
</dbReference>
<accession>A0A0P1LQP8</accession>
<keyword evidence="1" id="KW-1133">Transmembrane helix</keyword>
<keyword evidence="1" id="KW-0812">Transmembrane</keyword>
<reference evidence="3 4" key="1">
    <citation type="submission" date="2015-11" db="EMBL/GenBank/DDBJ databases">
        <authorList>
            <person name="Zhang Y."/>
            <person name="Guo Z."/>
        </authorList>
    </citation>
    <scope>NUCLEOTIDE SEQUENCE [LARGE SCALE GENOMIC DNA]</scope>
    <source>
        <strain evidence="3">JGI-4</strain>
    </source>
</reference>
<organism evidence="3 4">
    <name type="scientific">Candidatus Kryptonium thompsonii</name>
    <dbReference type="NCBI Taxonomy" id="1633631"/>
    <lineage>
        <taxon>Bacteria</taxon>
        <taxon>Pseudomonadati</taxon>
        <taxon>Candidatus Kryptoniota</taxon>
        <taxon>Candidatus Kryptonium</taxon>
    </lineage>
</organism>
<dbReference type="Proteomes" id="UP000182011">
    <property type="component" value="Unassembled WGS sequence"/>
</dbReference>
<accession>A0A0P1NVI3</accession>
<evidence type="ECO:0000313" key="3">
    <source>
        <dbReference type="EMBL" id="CUU06053.1"/>
    </source>
</evidence>
<sequence length="150" mass="17162">MMNKSWSDMKLHPIFVHFPIGLFTIAFIFEIIEFTSKGKFKNFAFLLLFFSLLFSIVAVQTGNVEAQNLSFSKEAEEILISHQDSANLFLVISAVIFMFKLYIFLKFKSSSSRLLSILLGLYLIGLLLVFRTAYFGMKLVFEYGVGLKVN</sequence>
<evidence type="ECO:0000259" key="2">
    <source>
        <dbReference type="Pfam" id="PF09990"/>
    </source>
</evidence>
<protein>
    <submittedName>
        <fullName evidence="3">Uncharacterized membrane protein</fullName>
    </submittedName>
</protein>
<accession>A0A0P1LRD3</accession>
<feature type="transmembrane region" description="Helical" evidence="1">
    <location>
        <begin position="44"/>
        <end position="66"/>
    </location>
</feature>
<gene>
    <name evidence="3" type="ORF">JGI4_01419</name>
</gene>
<dbReference type="InterPro" id="IPR019251">
    <property type="entry name" value="DUF2231_TM"/>
</dbReference>
<accession>A0A0P1PAQ1</accession>
<accession>A0A0S4N4V1</accession>
<name>A0A0P1LRD3_9BACT</name>
<evidence type="ECO:0000256" key="1">
    <source>
        <dbReference type="SAM" id="Phobius"/>
    </source>
</evidence>
<feature type="transmembrane region" description="Helical" evidence="1">
    <location>
        <begin position="117"/>
        <end position="137"/>
    </location>
</feature>
<accession>A0A0P1M203</accession>
<accession>A0A0P1LKP3</accession>
<feature type="domain" description="DUF2231" evidence="2">
    <location>
        <begin position="11"/>
        <end position="147"/>
    </location>
</feature>
<accession>A0A0P1MG43</accession>
<evidence type="ECO:0000313" key="4">
    <source>
        <dbReference type="Proteomes" id="UP000182011"/>
    </source>
</evidence>